<dbReference type="PIRSF" id="PIRSF002070">
    <property type="entry name" value="SSB"/>
    <property type="match status" value="1"/>
</dbReference>
<feature type="compositionally biased region" description="Acidic residues" evidence="4">
    <location>
        <begin position="108"/>
        <end position="121"/>
    </location>
</feature>
<evidence type="ECO:0000256" key="3">
    <source>
        <dbReference type="PIRNR" id="PIRNR002070"/>
    </source>
</evidence>
<dbReference type="GO" id="GO:0003697">
    <property type="term" value="F:single-stranded DNA binding"/>
    <property type="evidence" value="ECO:0007669"/>
    <property type="project" value="UniProtKB-UniRule"/>
</dbReference>
<comment type="caution">
    <text evidence="2">Lacks conserved residue(s) required for the propagation of feature annotation.</text>
</comment>
<dbReference type="PANTHER" id="PTHR10302:SF27">
    <property type="entry name" value="SINGLE-STRANDED DNA-BINDING PROTEIN"/>
    <property type="match status" value="1"/>
</dbReference>
<proteinExistence type="inferred from homology"/>
<comment type="subunit">
    <text evidence="2">Homotetramer.</text>
</comment>
<dbReference type="Gene3D" id="2.40.50.140">
    <property type="entry name" value="Nucleic acid-binding proteins"/>
    <property type="match status" value="1"/>
</dbReference>
<dbReference type="SUPFAM" id="SSF50249">
    <property type="entry name" value="Nucleic acid-binding proteins"/>
    <property type="match status" value="1"/>
</dbReference>
<gene>
    <name evidence="5" type="ORF">COY52_03985</name>
</gene>
<dbReference type="InterPro" id="IPR000424">
    <property type="entry name" value="Primosome_PriB/ssb"/>
</dbReference>
<dbReference type="EMBL" id="PFMR01000106">
    <property type="protein sequence ID" value="PIZ17539.1"/>
    <property type="molecule type" value="Genomic_DNA"/>
</dbReference>
<accession>A0A2M7SDH3</accession>
<evidence type="ECO:0000313" key="6">
    <source>
        <dbReference type="Proteomes" id="UP000229307"/>
    </source>
</evidence>
<organism evidence="5 6">
    <name type="scientific">Candidatus Desantisbacteria bacterium CG_4_10_14_0_8_um_filter_48_22</name>
    <dbReference type="NCBI Taxonomy" id="1974543"/>
    <lineage>
        <taxon>Bacteria</taxon>
        <taxon>Candidatus Desantisiibacteriota</taxon>
    </lineage>
</organism>
<evidence type="ECO:0000256" key="2">
    <source>
        <dbReference type="HAMAP-Rule" id="MF_00984"/>
    </source>
</evidence>
<dbReference type="Proteomes" id="UP000229307">
    <property type="component" value="Unassembled WGS sequence"/>
</dbReference>
<dbReference type="Pfam" id="PF00436">
    <property type="entry name" value="SSB"/>
    <property type="match status" value="1"/>
</dbReference>
<dbReference type="GO" id="GO:0009295">
    <property type="term" value="C:nucleoid"/>
    <property type="evidence" value="ECO:0007669"/>
    <property type="project" value="TreeGrafter"/>
</dbReference>
<reference evidence="6" key="1">
    <citation type="submission" date="2017-09" db="EMBL/GenBank/DDBJ databases">
        <title>Depth-based differentiation of microbial function through sediment-hosted aquifers and enrichment of novel symbionts in the deep terrestrial subsurface.</title>
        <authorList>
            <person name="Probst A.J."/>
            <person name="Ladd B."/>
            <person name="Jarett J.K."/>
            <person name="Geller-Mcgrath D.E."/>
            <person name="Sieber C.M.K."/>
            <person name="Emerson J.B."/>
            <person name="Anantharaman K."/>
            <person name="Thomas B.C."/>
            <person name="Malmstrom R."/>
            <person name="Stieglmeier M."/>
            <person name="Klingl A."/>
            <person name="Woyke T."/>
            <person name="Ryan C.M."/>
            <person name="Banfield J.F."/>
        </authorList>
    </citation>
    <scope>NUCLEOTIDE SEQUENCE [LARGE SCALE GENOMIC DNA]</scope>
</reference>
<dbReference type="PROSITE" id="PS50935">
    <property type="entry name" value="SSB"/>
    <property type="match status" value="1"/>
</dbReference>
<dbReference type="InterPro" id="IPR012340">
    <property type="entry name" value="NA-bd_OB-fold"/>
</dbReference>
<dbReference type="InterPro" id="IPR011344">
    <property type="entry name" value="ssDNA-bd"/>
</dbReference>
<dbReference type="PANTHER" id="PTHR10302">
    <property type="entry name" value="SINGLE-STRANDED DNA-BINDING PROTEIN"/>
    <property type="match status" value="1"/>
</dbReference>
<dbReference type="HAMAP" id="MF_00984">
    <property type="entry name" value="SSB"/>
    <property type="match status" value="1"/>
</dbReference>
<name>A0A2M7SDH3_9BACT</name>
<evidence type="ECO:0000256" key="1">
    <source>
        <dbReference type="ARBA" id="ARBA00023125"/>
    </source>
</evidence>
<dbReference type="NCBIfam" id="TIGR00621">
    <property type="entry name" value="ssb"/>
    <property type="match status" value="1"/>
</dbReference>
<dbReference type="AlphaFoldDB" id="A0A2M7SDH3"/>
<comment type="caution">
    <text evidence="5">The sequence shown here is derived from an EMBL/GenBank/DDBJ whole genome shotgun (WGS) entry which is preliminary data.</text>
</comment>
<protein>
    <recommendedName>
        <fullName evidence="2 3">Single-stranded DNA-binding protein</fullName>
        <shortName evidence="2">SSB</shortName>
    </recommendedName>
</protein>
<dbReference type="CDD" id="cd04496">
    <property type="entry name" value="SSB_OBF"/>
    <property type="match status" value="1"/>
</dbReference>
<sequence length="135" mass="15487">MNKIMVSGNLVRDAELRYTPNGTAVAEFRMGIRDDLLKKRENRTVFIDVVLFGQRAEALHKYLMKGKSMMVEGRLDIRINKNQDGRTFTNIQVYANSLEFLGKKDEVTEQTEEATVEESVPEPETHEQPPEDAQQ</sequence>
<keyword evidence="1 2" id="KW-0238">DNA-binding</keyword>
<evidence type="ECO:0000313" key="5">
    <source>
        <dbReference type="EMBL" id="PIZ17539.1"/>
    </source>
</evidence>
<dbReference type="GO" id="GO:0006260">
    <property type="term" value="P:DNA replication"/>
    <property type="evidence" value="ECO:0007669"/>
    <property type="project" value="InterPro"/>
</dbReference>
<evidence type="ECO:0000256" key="4">
    <source>
        <dbReference type="SAM" id="MobiDB-lite"/>
    </source>
</evidence>
<feature type="region of interest" description="Disordered" evidence="4">
    <location>
        <begin position="104"/>
        <end position="135"/>
    </location>
</feature>